<dbReference type="InterPro" id="IPR011390">
    <property type="entry name" value="IGFBP_rP_mac25"/>
</dbReference>
<evidence type="ECO:0000313" key="12">
    <source>
        <dbReference type="Proteomes" id="UP000694621"/>
    </source>
</evidence>
<keyword evidence="3" id="KW-0732">Signal</keyword>
<dbReference type="EMBL" id="JAICCE010000014">
    <property type="protein sequence ID" value="KAG9268308.1"/>
    <property type="molecule type" value="Genomic_DNA"/>
</dbReference>
<dbReference type="Gene3D" id="4.10.40.20">
    <property type="match status" value="1"/>
</dbReference>
<dbReference type="InterPro" id="IPR036179">
    <property type="entry name" value="Ig-like_dom_sf"/>
</dbReference>
<dbReference type="PANTHER" id="PTHR14186:SF14">
    <property type="entry name" value="KAZAL-TYPE SERINE PROTEASE INHIBITOR DOMAIN-CONTAINING PROTEIN 1"/>
    <property type="match status" value="1"/>
</dbReference>
<dbReference type="AlphaFoldDB" id="A0A8B9KK76"/>
<evidence type="ECO:0000256" key="4">
    <source>
        <dbReference type="ARBA" id="ARBA00023157"/>
    </source>
</evidence>
<dbReference type="GO" id="GO:0005520">
    <property type="term" value="F:insulin-like growth factor binding"/>
    <property type="evidence" value="ECO:0007669"/>
    <property type="project" value="InterPro"/>
</dbReference>
<dbReference type="InterPro" id="IPR000867">
    <property type="entry name" value="IGFBP-like"/>
</dbReference>
<dbReference type="OrthoDB" id="10029006at2759"/>
<dbReference type="Pfam" id="PF07648">
    <property type="entry name" value="Kazal_2"/>
    <property type="match status" value="1"/>
</dbReference>
<comment type="subcellular location">
    <subcellularLocation>
        <location evidence="1">Secreted</location>
    </subcellularLocation>
</comment>
<dbReference type="InterPro" id="IPR013098">
    <property type="entry name" value="Ig_I-set"/>
</dbReference>
<sequence>MFRFAVWWMGVWVGVCVCLSWAVPPQHRGWLRLWEEGESCGECDRSRCPVVPSGCPAGLVRDRCGCCEHCGNAEGQWCDLDRSQEFYGRCGDGLRCQRRPSRARGLGAEPEPRCVCKSRGVVCGSDGWTYPNLCQLREASSKLETMLYQTAPGPCSAAPRIIRDPKNSKNYTGHDIVFGCEVMAYPLPNVGWKKKDSDHFLPGDDPHISVQVRGGPQRYTVSTWLQIHGLRQSDAGIYICIFHNALGEKSASAHLSVISNEIRNIPNGLYDSDLFSDGSEEPHEEELDLGSLTV</sequence>
<dbReference type="Gene3D" id="2.60.40.10">
    <property type="entry name" value="Immunoglobulins"/>
    <property type="match status" value="1"/>
</dbReference>
<feature type="transmembrane region" description="Helical" evidence="6">
    <location>
        <begin position="6"/>
        <end position="23"/>
    </location>
</feature>
<dbReference type="SUPFAM" id="SSF100895">
    <property type="entry name" value="Kazal-type serine protease inhibitors"/>
    <property type="match status" value="1"/>
</dbReference>
<dbReference type="Gene3D" id="3.30.60.30">
    <property type="match status" value="1"/>
</dbReference>
<dbReference type="PROSITE" id="PS50835">
    <property type="entry name" value="IG_LIKE"/>
    <property type="match status" value="1"/>
</dbReference>
<evidence type="ECO:0000256" key="2">
    <source>
        <dbReference type="ARBA" id="ARBA00022525"/>
    </source>
</evidence>
<dbReference type="PIRSF" id="PIRSF018239">
    <property type="entry name" value="IGFBP_rP_mac25"/>
    <property type="match status" value="1"/>
</dbReference>
<dbReference type="GO" id="GO:0005615">
    <property type="term" value="C:extracellular space"/>
    <property type="evidence" value="ECO:0007669"/>
    <property type="project" value="TreeGrafter"/>
</dbReference>
<dbReference type="InterPro" id="IPR003599">
    <property type="entry name" value="Ig_sub"/>
</dbReference>
<keyword evidence="2" id="KW-0964">Secreted</keyword>
<keyword evidence="6" id="KW-0812">Transmembrane</keyword>
<dbReference type="SMART" id="SM00280">
    <property type="entry name" value="KAZAL"/>
    <property type="match status" value="1"/>
</dbReference>
<dbReference type="Ensembl" id="ENSAMXT00005042225.1">
    <property type="protein sequence ID" value="ENSAMXP00005038765.1"/>
    <property type="gene ID" value="ENSAMXG00005018368.1"/>
</dbReference>
<evidence type="ECO:0000259" key="9">
    <source>
        <dbReference type="PROSITE" id="PS51465"/>
    </source>
</evidence>
<accession>A0A8B9KK76</accession>
<dbReference type="SUPFAM" id="SSF57184">
    <property type="entry name" value="Growth factor receptor domain"/>
    <property type="match status" value="1"/>
</dbReference>
<dbReference type="Proteomes" id="UP000752171">
    <property type="component" value="Unassembled WGS sequence"/>
</dbReference>
<evidence type="ECO:0000313" key="11">
    <source>
        <dbReference type="Ensembl" id="ENSAMXP00005038765.1"/>
    </source>
</evidence>
<reference evidence="10 13" key="1">
    <citation type="submission" date="2021-07" db="EMBL/GenBank/DDBJ databases">
        <authorList>
            <person name="Imarazene B."/>
            <person name="Zahm M."/>
            <person name="Klopp C."/>
            <person name="Cabau C."/>
            <person name="Beille S."/>
            <person name="Jouanno E."/>
            <person name="Castinel A."/>
            <person name="Lluch J."/>
            <person name="Gil L."/>
            <person name="Kuchtly C."/>
            <person name="Lopez Roques C."/>
            <person name="Donnadieu C."/>
            <person name="Parrinello H."/>
            <person name="Journot L."/>
            <person name="Du K."/>
            <person name="Schartl M."/>
            <person name="Retaux S."/>
            <person name="Guiguen Y."/>
        </authorList>
    </citation>
    <scope>NUCLEOTIDE SEQUENCE [LARGE SCALE GENOMIC DNA]</scope>
    <source>
        <strain evidence="10">Pach_M1</strain>
        <tissue evidence="10">Testis</tissue>
    </source>
</reference>
<dbReference type="Proteomes" id="UP000694621">
    <property type="component" value="Unplaced"/>
</dbReference>
<dbReference type="SUPFAM" id="SSF48726">
    <property type="entry name" value="Immunoglobulin"/>
    <property type="match status" value="1"/>
</dbReference>
<dbReference type="InterPro" id="IPR036058">
    <property type="entry name" value="Kazal_dom_sf"/>
</dbReference>
<proteinExistence type="predicted"/>
<feature type="domain" description="IGFBP N-terminal" evidence="8">
    <location>
        <begin position="36"/>
        <end position="117"/>
    </location>
</feature>
<dbReference type="SMART" id="SM00121">
    <property type="entry name" value="IB"/>
    <property type="match status" value="1"/>
</dbReference>
<dbReference type="GO" id="GO:0001558">
    <property type="term" value="P:regulation of cell growth"/>
    <property type="evidence" value="ECO:0007669"/>
    <property type="project" value="InterPro"/>
</dbReference>
<dbReference type="PROSITE" id="PS51323">
    <property type="entry name" value="IGFBP_N_2"/>
    <property type="match status" value="1"/>
</dbReference>
<dbReference type="FunFam" id="2.60.40.10:FF:000032">
    <property type="entry name" value="palladin isoform X1"/>
    <property type="match status" value="1"/>
</dbReference>
<dbReference type="PROSITE" id="PS51465">
    <property type="entry name" value="KAZAL_2"/>
    <property type="match status" value="1"/>
</dbReference>
<reference evidence="11" key="2">
    <citation type="submission" date="2025-05" db="UniProtKB">
        <authorList>
            <consortium name="Ensembl"/>
        </authorList>
    </citation>
    <scope>IDENTIFICATION</scope>
</reference>
<protein>
    <submittedName>
        <fullName evidence="10 11">Kazal-type serine protease inhibitor domain-containing protein 1-like</fullName>
    </submittedName>
</protein>
<keyword evidence="5" id="KW-0393">Immunoglobulin domain</keyword>
<dbReference type="Pfam" id="PF07679">
    <property type="entry name" value="I-set"/>
    <property type="match status" value="1"/>
</dbReference>
<evidence type="ECO:0000259" key="8">
    <source>
        <dbReference type="PROSITE" id="PS51323"/>
    </source>
</evidence>
<dbReference type="Pfam" id="PF00219">
    <property type="entry name" value="IGFBP"/>
    <property type="match status" value="1"/>
</dbReference>
<dbReference type="InterPro" id="IPR002350">
    <property type="entry name" value="Kazal_dom"/>
</dbReference>
<dbReference type="GO" id="GO:0009966">
    <property type="term" value="P:regulation of signal transduction"/>
    <property type="evidence" value="ECO:0007669"/>
    <property type="project" value="TreeGrafter"/>
</dbReference>
<dbReference type="InterPro" id="IPR009030">
    <property type="entry name" value="Growth_fac_rcpt_cys_sf"/>
</dbReference>
<evidence type="ECO:0000256" key="6">
    <source>
        <dbReference type="SAM" id="Phobius"/>
    </source>
</evidence>
<keyword evidence="4" id="KW-1015">Disulfide bond</keyword>
<dbReference type="InterPro" id="IPR007110">
    <property type="entry name" value="Ig-like_dom"/>
</dbReference>
<feature type="domain" description="Ig-like" evidence="7">
    <location>
        <begin position="159"/>
        <end position="256"/>
    </location>
</feature>
<dbReference type="InterPro" id="IPR013783">
    <property type="entry name" value="Ig-like_fold"/>
</dbReference>
<dbReference type="PANTHER" id="PTHR14186">
    <property type="entry name" value="INSULIN-LIKE GROWTH FACTOR BINDING PROTEIN-RELATED"/>
    <property type="match status" value="1"/>
</dbReference>
<dbReference type="SMART" id="SM00409">
    <property type="entry name" value="IG"/>
    <property type="match status" value="1"/>
</dbReference>
<keyword evidence="6" id="KW-0472">Membrane</keyword>
<name>A0A8B9KK76_ASTMX</name>
<dbReference type="CDD" id="cd00104">
    <property type="entry name" value="KAZAL_FS"/>
    <property type="match status" value="1"/>
</dbReference>
<evidence type="ECO:0000259" key="7">
    <source>
        <dbReference type="PROSITE" id="PS50835"/>
    </source>
</evidence>
<evidence type="ECO:0000256" key="3">
    <source>
        <dbReference type="ARBA" id="ARBA00022729"/>
    </source>
</evidence>
<evidence type="ECO:0000256" key="5">
    <source>
        <dbReference type="ARBA" id="ARBA00023319"/>
    </source>
</evidence>
<evidence type="ECO:0000313" key="10">
    <source>
        <dbReference type="EMBL" id="KAG9268308.1"/>
    </source>
</evidence>
<evidence type="ECO:0000313" key="13">
    <source>
        <dbReference type="Proteomes" id="UP000752171"/>
    </source>
</evidence>
<gene>
    <name evidence="10" type="primary">KAZALD1</name>
    <name evidence="10" type="ORF">AMEX_G17267</name>
</gene>
<organism evidence="11 12">
    <name type="scientific">Astyanax mexicanus</name>
    <name type="common">Blind cave fish</name>
    <name type="synonym">Astyanax fasciatus mexicanus</name>
    <dbReference type="NCBI Taxonomy" id="7994"/>
    <lineage>
        <taxon>Eukaryota</taxon>
        <taxon>Metazoa</taxon>
        <taxon>Chordata</taxon>
        <taxon>Craniata</taxon>
        <taxon>Vertebrata</taxon>
        <taxon>Euteleostomi</taxon>
        <taxon>Actinopterygii</taxon>
        <taxon>Neopterygii</taxon>
        <taxon>Teleostei</taxon>
        <taxon>Ostariophysi</taxon>
        <taxon>Characiformes</taxon>
        <taxon>Characoidei</taxon>
        <taxon>Acestrorhamphidae</taxon>
        <taxon>Acestrorhamphinae</taxon>
        <taxon>Astyanax</taxon>
    </lineage>
</organism>
<keyword evidence="6" id="KW-1133">Transmembrane helix</keyword>
<evidence type="ECO:0000256" key="1">
    <source>
        <dbReference type="ARBA" id="ARBA00004613"/>
    </source>
</evidence>
<feature type="domain" description="Kazal-like" evidence="9">
    <location>
        <begin position="91"/>
        <end position="157"/>
    </location>
</feature>